<feature type="domain" description="MPN" evidence="6">
    <location>
        <begin position="22"/>
        <end position="143"/>
    </location>
</feature>
<gene>
    <name evidence="7" type="ORF">A2024_05630</name>
</gene>
<keyword evidence="2" id="KW-0479">Metal-binding</keyword>
<keyword evidence="4" id="KW-0862">Zinc</keyword>
<dbReference type="GO" id="GO:0008237">
    <property type="term" value="F:metallopeptidase activity"/>
    <property type="evidence" value="ECO:0007669"/>
    <property type="project" value="UniProtKB-KW"/>
</dbReference>
<name>A0A1F5RI31_9BACT</name>
<evidence type="ECO:0000313" key="8">
    <source>
        <dbReference type="Proteomes" id="UP000177230"/>
    </source>
</evidence>
<sequence length="144" mass="16164">MSKYRKYPLEILKVSESIHGIPMSSPEKVYEYMKTEALADREIFWVLHINNKNKIVKKEMTAMGTVNSCAVVPGIVLRSVVANGVPCIVTVHNHPSGDPAPSQEDRNLWRSLSEGCKLLGITLVDNIIIGTSSYYSETESRERR</sequence>
<evidence type="ECO:0000256" key="1">
    <source>
        <dbReference type="ARBA" id="ARBA00022670"/>
    </source>
</evidence>
<evidence type="ECO:0000256" key="3">
    <source>
        <dbReference type="ARBA" id="ARBA00022801"/>
    </source>
</evidence>
<dbReference type="Gene3D" id="3.40.140.10">
    <property type="entry name" value="Cytidine Deaminase, domain 2"/>
    <property type="match status" value="1"/>
</dbReference>
<dbReference type="GO" id="GO:0006508">
    <property type="term" value="P:proteolysis"/>
    <property type="evidence" value="ECO:0007669"/>
    <property type="project" value="UniProtKB-KW"/>
</dbReference>
<dbReference type="Pfam" id="PF04002">
    <property type="entry name" value="RadC"/>
    <property type="match status" value="1"/>
</dbReference>
<dbReference type="EMBL" id="MFFM01000009">
    <property type="protein sequence ID" value="OGF14014.1"/>
    <property type="molecule type" value="Genomic_DNA"/>
</dbReference>
<reference evidence="7 8" key="1">
    <citation type="journal article" date="2016" name="Nat. Commun.">
        <title>Thousands of microbial genomes shed light on interconnected biogeochemical processes in an aquifer system.</title>
        <authorList>
            <person name="Anantharaman K."/>
            <person name="Brown C.T."/>
            <person name="Hug L.A."/>
            <person name="Sharon I."/>
            <person name="Castelle C.J."/>
            <person name="Probst A.J."/>
            <person name="Thomas B.C."/>
            <person name="Singh A."/>
            <person name="Wilkins M.J."/>
            <person name="Karaoz U."/>
            <person name="Brodie E.L."/>
            <person name="Williams K.H."/>
            <person name="Hubbard S.S."/>
            <person name="Banfield J.F."/>
        </authorList>
    </citation>
    <scope>NUCLEOTIDE SEQUENCE [LARGE SCALE GENOMIC DNA]</scope>
</reference>
<evidence type="ECO:0000256" key="4">
    <source>
        <dbReference type="ARBA" id="ARBA00022833"/>
    </source>
</evidence>
<protein>
    <recommendedName>
        <fullName evidence="6">MPN domain-containing protein</fullName>
    </recommendedName>
</protein>
<keyword evidence="1" id="KW-0645">Protease</keyword>
<dbReference type="PANTHER" id="PTHR30471:SF3">
    <property type="entry name" value="UPF0758 PROTEIN YEES-RELATED"/>
    <property type="match status" value="1"/>
</dbReference>
<comment type="caution">
    <text evidence="7">The sequence shown here is derived from an EMBL/GenBank/DDBJ whole genome shotgun (WGS) entry which is preliminary data.</text>
</comment>
<evidence type="ECO:0000313" key="7">
    <source>
        <dbReference type="EMBL" id="OGF14014.1"/>
    </source>
</evidence>
<keyword evidence="3" id="KW-0378">Hydrolase</keyword>
<dbReference type="InterPro" id="IPR020891">
    <property type="entry name" value="UPF0758_CS"/>
</dbReference>
<evidence type="ECO:0000256" key="2">
    <source>
        <dbReference type="ARBA" id="ARBA00022723"/>
    </source>
</evidence>
<dbReference type="AlphaFoldDB" id="A0A1F5RI31"/>
<evidence type="ECO:0000256" key="5">
    <source>
        <dbReference type="ARBA" id="ARBA00023049"/>
    </source>
</evidence>
<dbReference type="CDD" id="cd08071">
    <property type="entry name" value="MPN_DUF2466"/>
    <property type="match status" value="1"/>
</dbReference>
<organism evidence="7 8">
    <name type="scientific">Candidatus Edwardsbacteria bacterium GWF2_54_11</name>
    <dbReference type="NCBI Taxonomy" id="1817851"/>
    <lineage>
        <taxon>Bacteria</taxon>
        <taxon>Candidatus Edwardsiibacteriota</taxon>
    </lineage>
</organism>
<dbReference type="SUPFAM" id="SSF102712">
    <property type="entry name" value="JAB1/MPN domain"/>
    <property type="match status" value="1"/>
</dbReference>
<proteinExistence type="predicted"/>
<dbReference type="PROSITE" id="PS50249">
    <property type="entry name" value="MPN"/>
    <property type="match status" value="1"/>
</dbReference>
<keyword evidence="5" id="KW-0482">Metalloprotease</keyword>
<dbReference type="PANTHER" id="PTHR30471">
    <property type="entry name" value="DNA REPAIR PROTEIN RADC"/>
    <property type="match status" value="1"/>
</dbReference>
<dbReference type="Proteomes" id="UP000177230">
    <property type="component" value="Unassembled WGS sequence"/>
</dbReference>
<dbReference type="PROSITE" id="PS01302">
    <property type="entry name" value="UPF0758"/>
    <property type="match status" value="1"/>
</dbReference>
<evidence type="ECO:0000259" key="6">
    <source>
        <dbReference type="PROSITE" id="PS50249"/>
    </source>
</evidence>
<dbReference type="InterPro" id="IPR025657">
    <property type="entry name" value="RadC_JAB"/>
</dbReference>
<dbReference type="InterPro" id="IPR001405">
    <property type="entry name" value="UPF0758"/>
</dbReference>
<accession>A0A1F5RI31</accession>
<dbReference type="GO" id="GO:0046872">
    <property type="term" value="F:metal ion binding"/>
    <property type="evidence" value="ECO:0007669"/>
    <property type="project" value="UniProtKB-KW"/>
</dbReference>
<dbReference type="InterPro" id="IPR037518">
    <property type="entry name" value="MPN"/>
</dbReference>